<sequence length="529" mass="61851">MLKRQSKENKMKELNKKIQKTSLQKVEKIHHLSSSSELTSSLELNLAKKLMQSNAPHLPLEIIRDTVLYLTSFKDILSMSILSQEIRSMIFGVPDVMKKIRINFSNDINFEDGLMFLKIRGKYIRNMNFEPIWGSLQCLNYIWKFVPNLEELSIKTFESEADKVAAVMNEINNKLECNRQDVSDLTDLQGCGINLKKIRILSIDALEVDDKEILTNLIVQQKNLKELTINIVSVNDPVFPCRDVSLEVAFKLKTLKLSIPNINQELFINFLNTQTQNLEELDISSTTNHKIFEFIFENFKNLKKFTIDENGSDIILDNRFPDLKLENLKYFHDKNQNGTIVIKLFVRFPNIETLKCCDTMQATGTYPKLTTLDVSEVYWPRIRNLKLPNLKNLFIKKIDKCDDDYYWTHFAANFLNVENITVEKVGYENKDVLRFVKNLKLFTKLKTFKLRHGTAVNHDYKLNENEQVDVENIFYKILIDTTKKTVKSSSHIVQNSKMIQKTLLKTFKGFKFYEFCFPQLKVLRINYVI</sequence>
<name>A0A9N9S4H7_9DIPT</name>
<reference evidence="1" key="2">
    <citation type="submission" date="2022-10" db="EMBL/GenBank/DDBJ databases">
        <authorList>
            <consortium name="ENA_rothamsted_submissions"/>
            <consortium name="culmorum"/>
            <person name="King R."/>
        </authorList>
    </citation>
    <scope>NUCLEOTIDE SEQUENCE</scope>
</reference>
<dbReference type="Proteomes" id="UP001153620">
    <property type="component" value="Chromosome 4"/>
</dbReference>
<keyword evidence="2" id="KW-1185">Reference proteome</keyword>
<dbReference type="SUPFAM" id="SSF52047">
    <property type="entry name" value="RNI-like"/>
    <property type="match status" value="1"/>
</dbReference>
<dbReference type="InterPro" id="IPR032675">
    <property type="entry name" value="LRR_dom_sf"/>
</dbReference>
<dbReference type="Gene3D" id="3.80.10.10">
    <property type="entry name" value="Ribonuclease Inhibitor"/>
    <property type="match status" value="1"/>
</dbReference>
<dbReference type="AlphaFoldDB" id="A0A9N9S4H7"/>
<evidence type="ECO:0008006" key="3">
    <source>
        <dbReference type="Google" id="ProtNLM"/>
    </source>
</evidence>
<dbReference type="EMBL" id="OU895880">
    <property type="protein sequence ID" value="CAG9810726.1"/>
    <property type="molecule type" value="Genomic_DNA"/>
</dbReference>
<accession>A0A9N9S4H7</accession>
<evidence type="ECO:0000313" key="1">
    <source>
        <dbReference type="EMBL" id="CAG9810726.1"/>
    </source>
</evidence>
<protein>
    <recommendedName>
        <fullName evidence="3">F-box domain-containing protein</fullName>
    </recommendedName>
</protein>
<organism evidence="1 2">
    <name type="scientific">Chironomus riparius</name>
    <dbReference type="NCBI Taxonomy" id="315576"/>
    <lineage>
        <taxon>Eukaryota</taxon>
        <taxon>Metazoa</taxon>
        <taxon>Ecdysozoa</taxon>
        <taxon>Arthropoda</taxon>
        <taxon>Hexapoda</taxon>
        <taxon>Insecta</taxon>
        <taxon>Pterygota</taxon>
        <taxon>Neoptera</taxon>
        <taxon>Endopterygota</taxon>
        <taxon>Diptera</taxon>
        <taxon>Nematocera</taxon>
        <taxon>Chironomoidea</taxon>
        <taxon>Chironomidae</taxon>
        <taxon>Chironominae</taxon>
        <taxon>Chironomus</taxon>
    </lineage>
</organism>
<reference evidence="1" key="1">
    <citation type="submission" date="2022-01" db="EMBL/GenBank/DDBJ databases">
        <authorList>
            <person name="King R."/>
        </authorList>
    </citation>
    <scope>NUCLEOTIDE SEQUENCE</scope>
</reference>
<evidence type="ECO:0000313" key="2">
    <source>
        <dbReference type="Proteomes" id="UP001153620"/>
    </source>
</evidence>
<proteinExistence type="predicted"/>
<gene>
    <name evidence="1" type="ORF">CHIRRI_LOCUS13539</name>
</gene>